<evidence type="ECO:0000313" key="2">
    <source>
        <dbReference type="Proteomes" id="UP000516957"/>
    </source>
</evidence>
<organism evidence="1 2">
    <name type="scientific">Nocardioides marinisabuli</name>
    <dbReference type="NCBI Taxonomy" id="419476"/>
    <lineage>
        <taxon>Bacteria</taxon>
        <taxon>Bacillati</taxon>
        <taxon>Actinomycetota</taxon>
        <taxon>Actinomycetes</taxon>
        <taxon>Propionibacteriales</taxon>
        <taxon>Nocardioidaceae</taxon>
        <taxon>Nocardioides</taxon>
    </lineage>
</organism>
<name>A0A7Y9JTN6_9ACTN</name>
<reference evidence="1 2" key="1">
    <citation type="submission" date="2020-07" db="EMBL/GenBank/DDBJ databases">
        <title>Sequencing the genomes of 1000 actinobacteria strains.</title>
        <authorList>
            <person name="Klenk H.-P."/>
        </authorList>
    </citation>
    <scope>NUCLEOTIDE SEQUENCE [LARGE SCALE GENOMIC DNA]</scope>
    <source>
        <strain evidence="1 2">DSM 18965</strain>
    </source>
</reference>
<dbReference type="RefSeq" id="WP_179616537.1">
    <property type="nucleotide sequence ID" value="NZ_CP059163.1"/>
</dbReference>
<comment type="caution">
    <text evidence="1">The sequence shown here is derived from an EMBL/GenBank/DDBJ whole genome shotgun (WGS) entry which is preliminary data.</text>
</comment>
<protein>
    <submittedName>
        <fullName evidence="1">Uncharacterized protein</fullName>
    </submittedName>
</protein>
<gene>
    <name evidence="1" type="ORF">BKA08_003257</name>
</gene>
<proteinExistence type="predicted"/>
<dbReference type="Proteomes" id="UP000516957">
    <property type="component" value="Unassembled WGS sequence"/>
</dbReference>
<dbReference type="AlphaFoldDB" id="A0A7Y9JTN6"/>
<evidence type="ECO:0000313" key="1">
    <source>
        <dbReference type="EMBL" id="NYD59019.1"/>
    </source>
</evidence>
<dbReference type="EMBL" id="JACCBE010000001">
    <property type="protein sequence ID" value="NYD59019.1"/>
    <property type="molecule type" value="Genomic_DNA"/>
</dbReference>
<keyword evidence="2" id="KW-1185">Reference proteome</keyword>
<accession>A0A7Y9JTN6</accession>
<sequence length="52" mass="5757">MWDTVQHDQPGSIHLSHDRPCQRCGHGMHVYLACDSGCDCQPLAAPQRLVDA</sequence>